<dbReference type="Proteomes" id="UP000193077">
    <property type="component" value="Unassembled WGS sequence"/>
</dbReference>
<keyword evidence="9" id="KW-0560">Oxidoreductase</keyword>
<feature type="domain" description="Glucose-methanol-choline oxidoreductase N-terminal" evidence="8">
    <location>
        <begin position="256"/>
        <end position="270"/>
    </location>
</feature>
<dbReference type="PROSITE" id="PS00624">
    <property type="entry name" value="GMC_OXRED_2"/>
    <property type="match status" value="1"/>
</dbReference>
<comment type="similarity">
    <text evidence="2 6">Belongs to the GMC oxidoreductase family.</text>
</comment>
<evidence type="ECO:0000313" key="9">
    <source>
        <dbReference type="EMBL" id="SLN25327.1"/>
    </source>
</evidence>
<dbReference type="SUPFAM" id="SSF51905">
    <property type="entry name" value="FAD/NAD(P)-binding domain"/>
    <property type="match status" value="1"/>
</dbReference>
<dbReference type="InterPro" id="IPR007867">
    <property type="entry name" value="GMC_OxRtase_C"/>
</dbReference>
<dbReference type="SUPFAM" id="SSF54373">
    <property type="entry name" value="FAD-linked reductases, C-terminal domain"/>
    <property type="match status" value="1"/>
</dbReference>
<keyword evidence="10" id="KW-1185">Reference proteome</keyword>
<dbReference type="EC" id="1.1.99.-" evidence="9"/>
<evidence type="ECO:0000256" key="6">
    <source>
        <dbReference type="RuleBase" id="RU003968"/>
    </source>
</evidence>
<dbReference type="Gene3D" id="3.30.560.10">
    <property type="entry name" value="Glucose Oxidase, domain 3"/>
    <property type="match status" value="1"/>
</dbReference>
<accession>A0A1Y5RTN8</accession>
<comment type="cofactor">
    <cofactor evidence="1 5">
        <name>FAD</name>
        <dbReference type="ChEBI" id="CHEBI:57692"/>
    </cofactor>
</comment>
<evidence type="ECO:0000256" key="1">
    <source>
        <dbReference type="ARBA" id="ARBA00001974"/>
    </source>
</evidence>
<evidence type="ECO:0000256" key="3">
    <source>
        <dbReference type="ARBA" id="ARBA00022630"/>
    </source>
</evidence>
<dbReference type="GO" id="GO:0050660">
    <property type="term" value="F:flavin adenine dinucleotide binding"/>
    <property type="evidence" value="ECO:0007669"/>
    <property type="project" value="InterPro"/>
</dbReference>
<protein>
    <submittedName>
        <fullName evidence="9">Alcohol dehydrogenase [acceptor]</fullName>
        <ecNumber evidence="9">1.1.99.-</ecNumber>
    </submittedName>
</protein>
<dbReference type="AlphaFoldDB" id="A0A1Y5RTN8"/>
<proteinExistence type="inferred from homology"/>
<dbReference type="Gene3D" id="3.50.50.60">
    <property type="entry name" value="FAD/NAD(P)-binding domain"/>
    <property type="match status" value="1"/>
</dbReference>
<sequence length="535" mass="57965">MKKLEFDYVIVGGGSAGCVVAARLAAESGGTVALIERGRTDSNRWIQIPATFFKALQSQDAEAIISEPDDSLGGLKFPVPQARVLGGGSSVNGMLYMRGQAQDYDDWAEVHGCDGWRYQDVLPVFKRQEANRQFVNEYHGTKGPLVVDGPSAPHPVSERLIDATVSAGVPRTDDFNGARQEGAGWYQVTASKGQRQSAAYCFLAPELSRETLTVLTGHIVQRVRIENRRAVAIEAKGSDGNDILIRSRREIVLTAGSFQTPKLLMLSGIGPRDELDRHGIDIVHEADEVGRNYQDHVGAPVTRRLLKPVGLHGSDKGLKALKHGLDYFVFRRGLLTSNLLDAGACVDTDGDGRPDVQYNLAPFAPGAPGQPPLNFHAVQIHPMTMRPKSRGRLGLTSRDPLEPPKFVSDALREEADMDTLRRGVRLAQDIFSQPELRDLVGEEIWPGPDVSTAVGSNTFDDAIRSQARTIYHPAGTCRMGPTEASVVDTQLRVYGIEGLRVADCSVMPALVSGNTNAPTMMIAGCAAQLILADAR</sequence>
<dbReference type="PANTHER" id="PTHR11552">
    <property type="entry name" value="GLUCOSE-METHANOL-CHOLINE GMC OXIDOREDUCTASE"/>
    <property type="match status" value="1"/>
</dbReference>
<evidence type="ECO:0000259" key="8">
    <source>
        <dbReference type="PROSITE" id="PS00624"/>
    </source>
</evidence>
<dbReference type="EMBL" id="FWFO01000001">
    <property type="protein sequence ID" value="SLN25327.1"/>
    <property type="molecule type" value="Genomic_DNA"/>
</dbReference>
<dbReference type="OrthoDB" id="9785276at2"/>
<dbReference type="PROSITE" id="PS51257">
    <property type="entry name" value="PROKAR_LIPOPROTEIN"/>
    <property type="match status" value="1"/>
</dbReference>
<dbReference type="InterPro" id="IPR000172">
    <property type="entry name" value="GMC_OxRdtase_N"/>
</dbReference>
<evidence type="ECO:0000259" key="7">
    <source>
        <dbReference type="PROSITE" id="PS00623"/>
    </source>
</evidence>
<feature type="binding site" evidence="5">
    <location>
        <position position="220"/>
    </location>
    <ligand>
        <name>FAD</name>
        <dbReference type="ChEBI" id="CHEBI:57692"/>
    </ligand>
</feature>
<dbReference type="Pfam" id="PF00732">
    <property type="entry name" value="GMC_oxred_N"/>
    <property type="match status" value="1"/>
</dbReference>
<evidence type="ECO:0000256" key="2">
    <source>
        <dbReference type="ARBA" id="ARBA00010790"/>
    </source>
</evidence>
<dbReference type="PROSITE" id="PS00623">
    <property type="entry name" value="GMC_OXRED_1"/>
    <property type="match status" value="1"/>
</dbReference>
<dbReference type="RefSeq" id="WP_085794546.1">
    <property type="nucleotide sequence ID" value="NZ_FWFO01000001.1"/>
</dbReference>
<feature type="binding site" evidence="5">
    <location>
        <position position="84"/>
    </location>
    <ligand>
        <name>FAD</name>
        <dbReference type="ChEBI" id="CHEBI:57692"/>
    </ligand>
</feature>
<keyword evidence="3 6" id="KW-0285">Flavoprotein</keyword>
<organism evidence="9 10">
    <name type="scientific">Falsiruegeria litorea R37</name>
    <dbReference type="NCBI Taxonomy" id="1200284"/>
    <lineage>
        <taxon>Bacteria</taxon>
        <taxon>Pseudomonadati</taxon>
        <taxon>Pseudomonadota</taxon>
        <taxon>Alphaproteobacteria</taxon>
        <taxon>Rhodobacterales</taxon>
        <taxon>Roseobacteraceae</taxon>
        <taxon>Falsiruegeria</taxon>
    </lineage>
</organism>
<name>A0A1Y5RTN8_9RHOB</name>
<evidence type="ECO:0000313" key="10">
    <source>
        <dbReference type="Proteomes" id="UP000193077"/>
    </source>
</evidence>
<dbReference type="Pfam" id="PF05199">
    <property type="entry name" value="GMC_oxred_C"/>
    <property type="match status" value="1"/>
</dbReference>
<gene>
    <name evidence="9" type="primary">alkJ_2</name>
    <name evidence="9" type="ORF">TRL7639_00873</name>
</gene>
<evidence type="ECO:0000256" key="4">
    <source>
        <dbReference type="ARBA" id="ARBA00022827"/>
    </source>
</evidence>
<dbReference type="PANTHER" id="PTHR11552:SF147">
    <property type="entry name" value="CHOLINE DEHYDROGENASE, MITOCHONDRIAL"/>
    <property type="match status" value="1"/>
</dbReference>
<dbReference type="InterPro" id="IPR012132">
    <property type="entry name" value="GMC_OxRdtase"/>
</dbReference>
<reference evidence="9 10" key="1">
    <citation type="submission" date="2017-03" db="EMBL/GenBank/DDBJ databases">
        <authorList>
            <person name="Afonso C.L."/>
            <person name="Miller P.J."/>
            <person name="Scott M.A."/>
            <person name="Spackman E."/>
            <person name="Goraichik I."/>
            <person name="Dimitrov K.M."/>
            <person name="Suarez D.L."/>
            <person name="Swayne D.E."/>
        </authorList>
    </citation>
    <scope>NUCLEOTIDE SEQUENCE [LARGE SCALE GENOMIC DNA]</scope>
    <source>
        <strain evidence="9 10">CECT 7639</strain>
    </source>
</reference>
<dbReference type="PIRSF" id="PIRSF000137">
    <property type="entry name" value="Alcohol_oxidase"/>
    <property type="match status" value="1"/>
</dbReference>
<feature type="domain" description="Glucose-methanol-choline oxidoreductase N-terminal" evidence="7">
    <location>
        <begin position="82"/>
        <end position="105"/>
    </location>
</feature>
<dbReference type="GO" id="GO:0016614">
    <property type="term" value="F:oxidoreductase activity, acting on CH-OH group of donors"/>
    <property type="evidence" value="ECO:0007669"/>
    <property type="project" value="InterPro"/>
</dbReference>
<keyword evidence="4 5" id="KW-0274">FAD</keyword>
<evidence type="ECO:0000256" key="5">
    <source>
        <dbReference type="PIRSR" id="PIRSR000137-2"/>
    </source>
</evidence>
<dbReference type="InterPro" id="IPR036188">
    <property type="entry name" value="FAD/NAD-bd_sf"/>
</dbReference>